<evidence type="ECO:0000313" key="9">
    <source>
        <dbReference type="EMBL" id="TLF46714.1"/>
    </source>
</evidence>
<feature type="active site" evidence="7">
    <location>
        <position position="514"/>
    </location>
</feature>
<dbReference type="PROSITE" id="PS00765">
    <property type="entry name" value="P_GLUCOSE_ISOMERASE_1"/>
    <property type="match status" value="1"/>
</dbReference>
<dbReference type="PROSITE" id="PS00174">
    <property type="entry name" value="P_GLUCOSE_ISOMERASE_2"/>
    <property type="match status" value="1"/>
</dbReference>
<dbReference type="InterPro" id="IPR035482">
    <property type="entry name" value="SIS_PGI_2"/>
</dbReference>
<dbReference type="PANTHER" id="PTHR11469:SF1">
    <property type="entry name" value="GLUCOSE-6-PHOSPHATE ISOMERASE"/>
    <property type="match status" value="1"/>
</dbReference>
<evidence type="ECO:0000313" key="10">
    <source>
        <dbReference type="Proteomes" id="UP000308382"/>
    </source>
</evidence>
<reference evidence="9 10" key="1">
    <citation type="journal article" date="2017" name="Int. J. Syst. Evol. Microbiol.">
        <title>Maripseudobacter aurantiacus gen. nov., sp. nov., a novel member of the family Flavobacteriaceae isolated from a sedimentation basin.</title>
        <authorList>
            <person name="Chen C."/>
            <person name="Su Y."/>
            <person name="Tao T."/>
            <person name="Fu G."/>
            <person name="Zhang C."/>
            <person name="Sun C."/>
            <person name="Zhang X."/>
            <person name="Wu M."/>
        </authorList>
    </citation>
    <scope>NUCLEOTIDE SEQUENCE [LARGE SCALE GENOMIC DNA]</scope>
    <source>
        <strain evidence="10">CDA4</strain>
    </source>
</reference>
<dbReference type="GO" id="GO:0005829">
    <property type="term" value="C:cytosol"/>
    <property type="evidence" value="ECO:0007669"/>
    <property type="project" value="TreeGrafter"/>
</dbReference>
<feature type="active site" description="Proton donor" evidence="7">
    <location>
        <position position="355"/>
    </location>
</feature>
<comment type="catalytic activity">
    <reaction evidence="6 7 8">
        <text>alpha-D-glucose 6-phosphate = beta-D-fructose 6-phosphate</text>
        <dbReference type="Rhea" id="RHEA:11816"/>
        <dbReference type="ChEBI" id="CHEBI:57634"/>
        <dbReference type="ChEBI" id="CHEBI:58225"/>
        <dbReference type="EC" id="5.3.1.9"/>
    </reaction>
</comment>
<proteinExistence type="inferred from homology"/>
<dbReference type="GO" id="GO:0048029">
    <property type="term" value="F:monosaccharide binding"/>
    <property type="evidence" value="ECO:0007669"/>
    <property type="project" value="TreeGrafter"/>
</dbReference>
<dbReference type="InterPro" id="IPR046348">
    <property type="entry name" value="SIS_dom_sf"/>
</dbReference>
<dbReference type="CDD" id="cd05016">
    <property type="entry name" value="SIS_PGI_2"/>
    <property type="match status" value="1"/>
</dbReference>
<keyword evidence="5 7" id="KW-0413">Isomerase</keyword>
<comment type="caution">
    <text evidence="9">The sequence shown here is derived from an EMBL/GenBank/DDBJ whole genome shotgun (WGS) entry which is preliminary data.</text>
</comment>
<dbReference type="InterPro" id="IPR018189">
    <property type="entry name" value="Phosphoglucose_isomerase_CS"/>
</dbReference>
<name>A0A5R8MAZ0_9FLAO</name>
<dbReference type="InterPro" id="IPR035476">
    <property type="entry name" value="SIS_PGI_1"/>
</dbReference>
<dbReference type="UniPathway" id="UPA00109">
    <property type="reaction ID" value="UER00181"/>
</dbReference>
<evidence type="ECO:0000256" key="2">
    <source>
        <dbReference type="ARBA" id="ARBA00006604"/>
    </source>
</evidence>
<dbReference type="InterPro" id="IPR001672">
    <property type="entry name" value="G6P_Isomerase"/>
</dbReference>
<evidence type="ECO:0000256" key="4">
    <source>
        <dbReference type="ARBA" id="ARBA00023152"/>
    </source>
</evidence>
<keyword evidence="7" id="KW-0963">Cytoplasm</keyword>
<evidence type="ECO:0000256" key="6">
    <source>
        <dbReference type="ARBA" id="ARBA00029321"/>
    </source>
</evidence>
<evidence type="ECO:0000256" key="1">
    <source>
        <dbReference type="ARBA" id="ARBA00004926"/>
    </source>
</evidence>
<dbReference type="RefSeq" id="WP_138256862.1">
    <property type="nucleotide sequence ID" value="NZ_VBUK01000001.1"/>
</dbReference>
<dbReference type="GO" id="GO:0097367">
    <property type="term" value="F:carbohydrate derivative binding"/>
    <property type="evidence" value="ECO:0007669"/>
    <property type="project" value="InterPro"/>
</dbReference>
<dbReference type="PROSITE" id="PS51463">
    <property type="entry name" value="P_GLUCOSE_ISOMERASE_3"/>
    <property type="match status" value="1"/>
</dbReference>
<evidence type="ECO:0000256" key="5">
    <source>
        <dbReference type="ARBA" id="ARBA00023235"/>
    </source>
</evidence>
<evidence type="ECO:0000256" key="8">
    <source>
        <dbReference type="RuleBase" id="RU000612"/>
    </source>
</evidence>
<comment type="subcellular location">
    <subcellularLocation>
        <location evidence="7">Cytoplasm</location>
    </subcellularLocation>
</comment>
<dbReference type="PANTHER" id="PTHR11469">
    <property type="entry name" value="GLUCOSE-6-PHOSPHATE ISOMERASE"/>
    <property type="match status" value="1"/>
</dbReference>
<dbReference type="UniPathway" id="UPA00138"/>
<dbReference type="CDD" id="cd05015">
    <property type="entry name" value="SIS_PGI_1"/>
    <property type="match status" value="1"/>
</dbReference>
<organism evidence="9 10">
    <name type="scientific">Maribacter aurantiacus</name>
    <dbReference type="NCBI Taxonomy" id="1882343"/>
    <lineage>
        <taxon>Bacteria</taxon>
        <taxon>Pseudomonadati</taxon>
        <taxon>Bacteroidota</taxon>
        <taxon>Flavobacteriia</taxon>
        <taxon>Flavobacteriales</taxon>
        <taxon>Flavobacteriaceae</taxon>
        <taxon>Maribacter</taxon>
    </lineage>
</organism>
<dbReference type="Gene3D" id="1.10.1390.10">
    <property type="match status" value="1"/>
</dbReference>
<dbReference type="AlphaFoldDB" id="A0A5R8MAZ0"/>
<dbReference type="GO" id="GO:0004347">
    <property type="term" value="F:glucose-6-phosphate isomerase activity"/>
    <property type="evidence" value="ECO:0007669"/>
    <property type="project" value="UniProtKB-UniRule"/>
</dbReference>
<evidence type="ECO:0000256" key="3">
    <source>
        <dbReference type="ARBA" id="ARBA00022432"/>
    </source>
</evidence>
<comment type="pathway">
    <text evidence="7">Carbohydrate biosynthesis; gluconeogenesis.</text>
</comment>
<dbReference type="GO" id="GO:0051156">
    <property type="term" value="P:glucose 6-phosphate metabolic process"/>
    <property type="evidence" value="ECO:0007669"/>
    <property type="project" value="TreeGrafter"/>
</dbReference>
<dbReference type="InterPro" id="IPR023096">
    <property type="entry name" value="G6P_Isomerase_C"/>
</dbReference>
<dbReference type="NCBIfam" id="NF001211">
    <property type="entry name" value="PRK00179.1"/>
    <property type="match status" value="1"/>
</dbReference>
<comment type="pathway">
    <text evidence="1 7 8">Carbohydrate degradation; glycolysis; D-glyceraldehyde 3-phosphate and glycerone phosphate from D-glucose: step 2/4.</text>
</comment>
<dbReference type="GO" id="GO:0006096">
    <property type="term" value="P:glycolytic process"/>
    <property type="evidence" value="ECO:0007669"/>
    <property type="project" value="UniProtKB-UniRule"/>
</dbReference>
<dbReference type="HAMAP" id="MF_00473">
    <property type="entry name" value="G6P_isomerase"/>
    <property type="match status" value="1"/>
</dbReference>
<comment type="function">
    <text evidence="7">Catalyzes the reversible isomerization of glucose-6-phosphate to fructose-6-phosphate.</text>
</comment>
<dbReference type="PRINTS" id="PR00662">
    <property type="entry name" value="G6PISOMERASE"/>
</dbReference>
<keyword evidence="4 7" id="KW-0324">Glycolysis</keyword>
<gene>
    <name evidence="7" type="primary">pgi</name>
    <name evidence="9" type="ORF">FEK29_02755</name>
</gene>
<feature type="active site" evidence="7">
    <location>
        <position position="386"/>
    </location>
</feature>
<dbReference type="SUPFAM" id="SSF53697">
    <property type="entry name" value="SIS domain"/>
    <property type="match status" value="1"/>
</dbReference>
<evidence type="ECO:0000256" key="7">
    <source>
        <dbReference type="HAMAP-Rule" id="MF_00473"/>
    </source>
</evidence>
<sequence>MALNNIDPTTTNAWNKLKEHYKTSNNLHMKELFGGDESRAERLSVRWNDFLLDFSKNRITTETLQLLLDLADEVELKDAIAKYFNGDEINQTEGRAVLHTALRAKKTDAVYVDGVNVVPEVFEVKQHIKEFTESIINGTSKGYTGKNFTDVVNIGIGGSDLGPAMVTEALKFYKNHLNVHFVSNVDGDHVHEILKTLHPETTLFVVVSKTFTTQETLSNATTIKKWFLQHATQEDIAKHFAAVSTNTEKIAEFGISEANVFPMWDWVGGRFSLWSAVGLSIALAVGYQNFDSMLLGANEMDVHFREAEFRENLPVIMALLSIWYNNFHQAETEAIIPYTQYLSRFSAYLQQGIMESNGKSVGRNGKRVGYETGTIIWGEPGTNSQHAFFQLIHQGTKLIPTDFIGFKHSLYGDTDHHNKLMANFFAQTEALMNGKTLQEAISELKDKGVPEKEIEQLTPFKVFEGNKPTNTILINKLTPKSLGALIALYEHKIFVQGIIWNIFSYDQWGVELGKQLAGTILKDIEGDGITSHDSSTLRLLQYFKS</sequence>
<dbReference type="GO" id="GO:0006094">
    <property type="term" value="P:gluconeogenesis"/>
    <property type="evidence" value="ECO:0007669"/>
    <property type="project" value="UniProtKB-UniRule"/>
</dbReference>
<protein>
    <recommendedName>
        <fullName evidence="7">Glucose-6-phosphate isomerase</fullName>
        <shortName evidence="7">GPI</shortName>
        <ecNumber evidence="7">5.3.1.9</ecNumber>
    </recommendedName>
    <alternativeName>
        <fullName evidence="7">Phosphoglucose isomerase</fullName>
        <shortName evidence="7">PGI</shortName>
    </alternativeName>
    <alternativeName>
        <fullName evidence="7">Phosphohexose isomerase</fullName>
        <shortName evidence="7">PHI</shortName>
    </alternativeName>
</protein>
<dbReference type="Pfam" id="PF00342">
    <property type="entry name" value="PGI"/>
    <property type="match status" value="1"/>
</dbReference>
<dbReference type="Proteomes" id="UP000308382">
    <property type="component" value="Unassembled WGS sequence"/>
</dbReference>
<keyword evidence="3 7" id="KW-0312">Gluconeogenesis</keyword>
<dbReference type="Gene3D" id="3.40.50.10490">
    <property type="entry name" value="Glucose-6-phosphate isomerase like protein, domain 1"/>
    <property type="match status" value="2"/>
</dbReference>
<comment type="similarity">
    <text evidence="2 7 8">Belongs to the GPI family.</text>
</comment>
<dbReference type="EC" id="5.3.1.9" evidence="7"/>
<dbReference type="EMBL" id="VBUK01000001">
    <property type="protein sequence ID" value="TLF46714.1"/>
    <property type="molecule type" value="Genomic_DNA"/>
</dbReference>
<keyword evidence="10" id="KW-1185">Reference proteome</keyword>
<accession>A0A5R8MAZ0</accession>
<dbReference type="OrthoDB" id="140919at2"/>